<dbReference type="Pfam" id="PF11817">
    <property type="entry name" value="Foie-gras_1"/>
    <property type="match status" value="1"/>
</dbReference>
<evidence type="ECO:0000313" key="2">
    <source>
        <dbReference type="EMBL" id="MDE47368.1"/>
    </source>
</evidence>
<proteinExistence type="predicted"/>
<reference evidence="2" key="1">
    <citation type="submission" date="2018-10" db="EMBL/GenBank/DDBJ databases">
        <title>Transcriptome assembly of Aceria tosichella (Wheat curl mite) Type 2.</title>
        <authorList>
            <person name="Scully E.D."/>
            <person name="Geib S.M."/>
            <person name="Palmer N.A."/>
            <person name="Gupta A.K."/>
            <person name="Sarath G."/>
            <person name="Tatineni S."/>
        </authorList>
    </citation>
    <scope>NUCLEOTIDE SEQUENCE</scope>
    <source>
        <strain evidence="2">LincolnNE</strain>
    </source>
</reference>
<dbReference type="PANTHER" id="PTHR14374:SF0">
    <property type="entry name" value="TRAFFICKING PROTEIN PARTICLE COMPLEX SUBUNIT 11"/>
    <property type="match status" value="1"/>
</dbReference>
<dbReference type="PANTHER" id="PTHR14374">
    <property type="entry name" value="FOIE GRAS"/>
    <property type="match status" value="1"/>
</dbReference>
<dbReference type="InterPro" id="IPR011990">
    <property type="entry name" value="TPR-like_helical_dom_sf"/>
</dbReference>
<dbReference type="SUPFAM" id="SSF48452">
    <property type="entry name" value="TPR-like"/>
    <property type="match status" value="1"/>
</dbReference>
<gene>
    <name evidence="2" type="primary">trappc11</name>
    <name evidence="2" type="ORF">g.12033</name>
</gene>
<organism evidence="2">
    <name type="scientific">Aceria tosichella</name>
    <name type="common">wheat curl mite</name>
    <dbReference type="NCBI Taxonomy" id="561515"/>
    <lineage>
        <taxon>Eukaryota</taxon>
        <taxon>Metazoa</taxon>
        <taxon>Ecdysozoa</taxon>
        <taxon>Arthropoda</taxon>
        <taxon>Chelicerata</taxon>
        <taxon>Arachnida</taxon>
        <taxon>Acari</taxon>
        <taxon>Acariformes</taxon>
        <taxon>Trombidiformes</taxon>
        <taxon>Prostigmata</taxon>
        <taxon>Eupodina</taxon>
        <taxon>Eriophyoidea</taxon>
        <taxon>Eriophyidae</taxon>
        <taxon>Eriophyinae</taxon>
        <taxon>Aceriini</taxon>
        <taxon>Aceria</taxon>
    </lineage>
</organism>
<accession>A0A6G1SAE7</accession>
<dbReference type="EMBL" id="GGYP01002597">
    <property type="protein sequence ID" value="MDE47368.1"/>
    <property type="molecule type" value="Transcribed_RNA"/>
</dbReference>
<sequence length="312" mass="36028">MLGIAQLINEAWAYESNNDHEVALRLYKTAFNNILDINSQVNSPATNVLAGVSPFEIRSVADYLNHRTCYIQFILNHPREAITQFKKYIDTFKQHTKSPEYAFEHSAWLSQQYLMFADLFHQAVTNGTKASRTQHPGLYYYEAAMQMIERRKNITEYTNDEIRSSQMPVTNELLKMITTPNFASFLRLCGWVCIEPDVGPPVAPTSQVQPRKPIEPIDYSEIIIRALYKSIEYFEEWSRLRMQTYLSVLIADEYANSHDLLKAVALYNRSLASYEKENWTPLVNHIKERISTIGEVKKLTRATTNDEVSGPK</sequence>
<name>A0A6G1SAE7_9ACAR</name>
<dbReference type="AlphaFoldDB" id="A0A6G1SAE7"/>
<feature type="domain" description="Trafficking protein particle complex subunit 11" evidence="1">
    <location>
        <begin position="56"/>
        <end position="286"/>
    </location>
</feature>
<protein>
    <submittedName>
        <fullName evidence="2">Trafficking protein particle complex subunit 11</fullName>
    </submittedName>
</protein>
<evidence type="ECO:0000259" key="1">
    <source>
        <dbReference type="Pfam" id="PF11817"/>
    </source>
</evidence>
<dbReference type="InterPro" id="IPR021773">
    <property type="entry name" value="TPC11"/>
</dbReference>